<dbReference type="PANTHER" id="PTHR22642:SF2">
    <property type="entry name" value="PROTEIN LONG AFTER FAR-RED 3"/>
    <property type="match status" value="1"/>
</dbReference>
<dbReference type="Proteomes" id="UP001500325">
    <property type="component" value="Unassembled WGS sequence"/>
</dbReference>
<keyword evidence="3" id="KW-1185">Reference proteome</keyword>
<dbReference type="InterPro" id="IPR013108">
    <property type="entry name" value="Amidohydro_3"/>
</dbReference>
<dbReference type="Pfam" id="PF07969">
    <property type="entry name" value="Amidohydro_3"/>
    <property type="match status" value="1"/>
</dbReference>
<dbReference type="InterPro" id="IPR011059">
    <property type="entry name" value="Metal-dep_hydrolase_composite"/>
</dbReference>
<dbReference type="InterPro" id="IPR032466">
    <property type="entry name" value="Metal_Hydrolase"/>
</dbReference>
<dbReference type="Gene3D" id="2.30.40.10">
    <property type="entry name" value="Urease, subunit C, domain 1"/>
    <property type="match status" value="1"/>
</dbReference>
<name>A0ABP8X8M3_9PSEU</name>
<protein>
    <submittedName>
        <fullName evidence="2">Amidohydrolase family protein</fullName>
    </submittedName>
</protein>
<dbReference type="Gene3D" id="3.10.310.70">
    <property type="match status" value="1"/>
</dbReference>
<comment type="caution">
    <text evidence="2">The sequence shown here is derived from an EMBL/GenBank/DDBJ whole genome shotgun (WGS) entry which is preliminary data.</text>
</comment>
<reference evidence="3" key="1">
    <citation type="journal article" date="2019" name="Int. J. Syst. Evol. Microbiol.">
        <title>The Global Catalogue of Microorganisms (GCM) 10K type strain sequencing project: providing services to taxonomists for standard genome sequencing and annotation.</title>
        <authorList>
            <consortium name="The Broad Institute Genomics Platform"/>
            <consortium name="The Broad Institute Genome Sequencing Center for Infectious Disease"/>
            <person name="Wu L."/>
            <person name="Ma J."/>
        </authorList>
    </citation>
    <scope>NUCLEOTIDE SEQUENCE [LARGE SCALE GENOMIC DNA]</scope>
    <source>
        <strain evidence="3">JCM 18055</strain>
    </source>
</reference>
<accession>A0ABP8X8M3</accession>
<dbReference type="Gene3D" id="3.20.20.140">
    <property type="entry name" value="Metal-dependent hydrolases"/>
    <property type="match status" value="1"/>
</dbReference>
<feature type="domain" description="Amidohydrolase 3" evidence="1">
    <location>
        <begin position="53"/>
        <end position="494"/>
    </location>
</feature>
<organism evidence="2 3">
    <name type="scientific">Pseudonocardia yuanmonensis</name>
    <dbReference type="NCBI Taxonomy" id="1095914"/>
    <lineage>
        <taxon>Bacteria</taxon>
        <taxon>Bacillati</taxon>
        <taxon>Actinomycetota</taxon>
        <taxon>Actinomycetes</taxon>
        <taxon>Pseudonocardiales</taxon>
        <taxon>Pseudonocardiaceae</taxon>
        <taxon>Pseudonocardia</taxon>
    </lineage>
</organism>
<gene>
    <name evidence="2" type="ORF">GCM10023215_46010</name>
</gene>
<dbReference type="RefSeq" id="WP_345382800.1">
    <property type="nucleotide sequence ID" value="NZ_BAABIC010000016.1"/>
</dbReference>
<sequence length="499" mass="52523">MTTEELLEGTAGAGATSWIMRDATVDGRRADLTISSGRIVAITPPAPGPGIPLGGRTVLPGLWDNHVHFDQWALARRRLDLSGARSAAEAAALVADRVRARPGPVTGFGFRDGLWPDRPDRALLDVVSAGHEVVLVSADLHCCWLNSAAARRFGHADHPTGLISEADWHPIMEAVRQVPAAELDAAVDEAARAAAARGVVGIVDFEAPFPLDAWTRRIRTGTAALRVVAAVWPTRLAEAVSRGLRTGAPIAGTGGLLTMGPLKVVTDGSLNTRTAYCVDPYPLDRAGPAEHPCGMLLVPPEDLVPLLRTARAAGIDAAVHAIGDAANTIVLDAFAATGIRGRIEHAQLLSPDDLTRFAALGVVASVQPEHAVDDRDVADRHWAGRTHRSFAYRSLLDAGAELVLGSDAPVAPLDPWSGIAAAVHRSSDTRAPWHPEQHLPLTVALAATFGPDGPLRPGRVADLVVLDADPATVTPAELRRMPIAATMLAGRWTYAAGLP</sequence>
<evidence type="ECO:0000313" key="3">
    <source>
        <dbReference type="Proteomes" id="UP001500325"/>
    </source>
</evidence>
<evidence type="ECO:0000313" key="2">
    <source>
        <dbReference type="EMBL" id="GAA4701803.1"/>
    </source>
</evidence>
<dbReference type="SUPFAM" id="SSF51556">
    <property type="entry name" value="Metallo-dependent hydrolases"/>
    <property type="match status" value="1"/>
</dbReference>
<evidence type="ECO:0000259" key="1">
    <source>
        <dbReference type="Pfam" id="PF07969"/>
    </source>
</evidence>
<proteinExistence type="predicted"/>
<dbReference type="SUPFAM" id="SSF51338">
    <property type="entry name" value="Composite domain of metallo-dependent hydrolases"/>
    <property type="match status" value="1"/>
</dbReference>
<dbReference type="EMBL" id="BAABIC010000016">
    <property type="protein sequence ID" value="GAA4701803.1"/>
    <property type="molecule type" value="Genomic_DNA"/>
</dbReference>
<dbReference type="PANTHER" id="PTHR22642">
    <property type="entry name" value="IMIDAZOLONEPROPIONASE"/>
    <property type="match status" value="1"/>
</dbReference>